<dbReference type="SMART" id="SM00382">
    <property type="entry name" value="AAA"/>
    <property type="match status" value="1"/>
</dbReference>
<proteinExistence type="predicted"/>
<evidence type="ECO:0000313" key="6">
    <source>
        <dbReference type="Proteomes" id="UP000554766"/>
    </source>
</evidence>
<evidence type="ECO:0000256" key="1">
    <source>
        <dbReference type="ARBA" id="ARBA00022448"/>
    </source>
</evidence>
<dbReference type="PANTHER" id="PTHR42734">
    <property type="entry name" value="METAL TRANSPORT SYSTEM ATP-BINDING PROTEIN TM_0124-RELATED"/>
    <property type="match status" value="1"/>
</dbReference>
<reference evidence="5 6" key="1">
    <citation type="journal article" date="2020" name="Nat. Commun.">
        <title>The structures of two archaeal type IV pili illuminate evolutionary relationships.</title>
        <authorList>
            <person name="Wang F."/>
            <person name="Baquero D.P."/>
            <person name="Su Z."/>
            <person name="Beltran L.C."/>
            <person name="Prangishvili D."/>
            <person name="Krupovic M."/>
            <person name="Egelman E.H."/>
        </authorList>
    </citation>
    <scope>NUCLEOTIDE SEQUENCE [LARGE SCALE GENOMIC DNA]</scope>
    <source>
        <strain evidence="5 6">2GA</strain>
    </source>
</reference>
<dbReference type="GeneID" id="5056012"/>
<dbReference type="Gene3D" id="3.40.50.300">
    <property type="entry name" value="P-loop containing nucleotide triphosphate hydrolases"/>
    <property type="match status" value="1"/>
</dbReference>
<dbReference type="Pfam" id="PF00005">
    <property type="entry name" value="ABC_tran"/>
    <property type="match status" value="1"/>
</dbReference>
<dbReference type="AlphaFoldDB" id="A0A7L4PBD6"/>
<keyword evidence="1" id="KW-0813">Transport</keyword>
<dbReference type="InterPro" id="IPR050153">
    <property type="entry name" value="Metal_Ion_Import_ABC"/>
</dbReference>
<dbReference type="GO" id="GO:0016887">
    <property type="term" value="F:ATP hydrolysis activity"/>
    <property type="evidence" value="ECO:0007669"/>
    <property type="project" value="InterPro"/>
</dbReference>
<evidence type="ECO:0000256" key="3">
    <source>
        <dbReference type="ARBA" id="ARBA00022840"/>
    </source>
</evidence>
<organism evidence="5 6">
    <name type="scientific">Pyrobaculum arsenaticum</name>
    <dbReference type="NCBI Taxonomy" id="121277"/>
    <lineage>
        <taxon>Archaea</taxon>
        <taxon>Thermoproteota</taxon>
        <taxon>Thermoprotei</taxon>
        <taxon>Thermoproteales</taxon>
        <taxon>Thermoproteaceae</taxon>
        <taxon>Pyrobaculum</taxon>
    </lineage>
</organism>
<dbReference type="RefSeq" id="WP_011901587.1">
    <property type="nucleotide sequence ID" value="NZ_JAAVJF010000004.1"/>
</dbReference>
<dbReference type="Proteomes" id="UP000554766">
    <property type="component" value="Unassembled WGS sequence"/>
</dbReference>
<keyword evidence="2" id="KW-0547">Nucleotide-binding</keyword>
<dbReference type="InterPro" id="IPR027417">
    <property type="entry name" value="P-loop_NTPase"/>
</dbReference>
<accession>A0A7L4PBD6</accession>
<feature type="domain" description="ABC transporter" evidence="4">
    <location>
        <begin position="2"/>
        <end position="213"/>
    </location>
</feature>
<keyword evidence="6" id="KW-1185">Reference proteome</keyword>
<name>A0A7L4PBD6_9CREN</name>
<evidence type="ECO:0000259" key="4">
    <source>
        <dbReference type="PROSITE" id="PS50893"/>
    </source>
</evidence>
<dbReference type="OMA" id="DGGWVKY"/>
<dbReference type="InterPro" id="IPR003439">
    <property type="entry name" value="ABC_transporter-like_ATP-bd"/>
</dbReference>
<dbReference type="PROSITE" id="PS00211">
    <property type="entry name" value="ABC_TRANSPORTER_1"/>
    <property type="match status" value="1"/>
</dbReference>
<dbReference type="InterPro" id="IPR003593">
    <property type="entry name" value="AAA+_ATPase"/>
</dbReference>
<protein>
    <submittedName>
        <fullName evidence="5">ABC transporter ATP-binding protein</fullName>
    </submittedName>
</protein>
<gene>
    <name evidence="5" type="ORF">HC235_08695</name>
</gene>
<comment type="caution">
    <text evidence="5">The sequence shown here is derived from an EMBL/GenBank/DDBJ whole genome shotgun (WGS) entry which is preliminary data.</text>
</comment>
<keyword evidence="3 5" id="KW-0067">ATP-binding</keyword>
<dbReference type="PROSITE" id="PS50893">
    <property type="entry name" value="ABC_TRANSPORTER_2"/>
    <property type="match status" value="1"/>
</dbReference>
<sequence length="215" mass="23758">MLVKFEVEKRLGDFLLSAAGELAEGLRCIVGPNGSGKTTLMKILAGLMKPDKGHVSMFGVRSVVYISDLPSPPDVLGIDVLAAGRTRFSKKPISEEEEETLLKYAELLGVAQLARRRWGTLSGGERQRLVVAAALAAEADFLLLDEPLSNLHGDWRKRVMETLRNYARQRIVVVTTHHGDVLDCCAEILAMREGKLMWRGPPSEYTWPIDGKCDV</sequence>
<evidence type="ECO:0000313" key="5">
    <source>
        <dbReference type="EMBL" id="NYR16003.1"/>
    </source>
</evidence>
<dbReference type="SUPFAM" id="SSF52540">
    <property type="entry name" value="P-loop containing nucleoside triphosphate hydrolases"/>
    <property type="match status" value="1"/>
</dbReference>
<dbReference type="GO" id="GO:0005524">
    <property type="term" value="F:ATP binding"/>
    <property type="evidence" value="ECO:0007669"/>
    <property type="project" value="UniProtKB-KW"/>
</dbReference>
<evidence type="ECO:0000256" key="2">
    <source>
        <dbReference type="ARBA" id="ARBA00022741"/>
    </source>
</evidence>
<dbReference type="EMBL" id="JAAVJF010000004">
    <property type="protein sequence ID" value="NYR16003.1"/>
    <property type="molecule type" value="Genomic_DNA"/>
</dbReference>
<dbReference type="InterPro" id="IPR017871">
    <property type="entry name" value="ABC_transporter-like_CS"/>
</dbReference>